<dbReference type="GO" id="GO:0007165">
    <property type="term" value="P:signal transduction"/>
    <property type="evidence" value="ECO:0007669"/>
    <property type="project" value="InterPro"/>
</dbReference>
<evidence type="ECO:0000259" key="4">
    <source>
        <dbReference type="PROSITE" id="PS50238"/>
    </source>
</evidence>
<dbReference type="GO" id="GO:0005096">
    <property type="term" value="F:GTPase activator activity"/>
    <property type="evidence" value="ECO:0000318"/>
    <property type="project" value="GO_Central"/>
</dbReference>
<dbReference type="InterPro" id="IPR057323">
    <property type="entry name" value="RHG40/28/18_ubiquitin"/>
</dbReference>
<dbReference type="AlphaFoldDB" id="A0A7M7N446"/>
<reference evidence="6" key="1">
    <citation type="submission" date="2015-02" db="EMBL/GenBank/DDBJ databases">
        <title>Genome sequencing for Strongylocentrotus purpuratus.</title>
        <authorList>
            <person name="Murali S."/>
            <person name="Liu Y."/>
            <person name="Vee V."/>
            <person name="English A."/>
            <person name="Wang M."/>
            <person name="Skinner E."/>
            <person name="Han Y."/>
            <person name="Muzny D.M."/>
            <person name="Worley K.C."/>
            <person name="Gibbs R.A."/>
        </authorList>
    </citation>
    <scope>NUCLEOTIDE SEQUENCE</scope>
</reference>
<evidence type="ECO:0000256" key="2">
    <source>
        <dbReference type="ARBA" id="ARBA00055252"/>
    </source>
</evidence>
<dbReference type="InParanoid" id="A0A7M7N446"/>
<dbReference type="RefSeq" id="XP_030830274.1">
    <property type="nucleotide sequence ID" value="XM_030974414.1"/>
</dbReference>
<dbReference type="KEGG" id="spu:575143"/>
<organism evidence="5 6">
    <name type="scientific">Strongylocentrotus purpuratus</name>
    <name type="common">Purple sea urchin</name>
    <dbReference type="NCBI Taxonomy" id="7668"/>
    <lineage>
        <taxon>Eukaryota</taxon>
        <taxon>Metazoa</taxon>
        <taxon>Echinodermata</taxon>
        <taxon>Eleutherozoa</taxon>
        <taxon>Echinozoa</taxon>
        <taxon>Echinoidea</taxon>
        <taxon>Euechinoidea</taxon>
        <taxon>Echinacea</taxon>
        <taxon>Camarodonta</taxon>
        <taxon>Echinidea</taxon>
        <taxon>Strongylocentrotidae</taxon>
        <taxon>Strongylocentrotus</taxon>
    </lineage>
</organism>
<keyword evidence="6" id="KW-1185">Reference proteome</keyword>
<dbReference type="SUPFAM" id="SSF48350">
    <property type="entry name" value="GTPase activation domain, GAP"/>
    <property type="match status" value="1"/>
</dbReference>
<feature type="compositionally biased region" description="Basic and acidic residues" evidence="3">
    <location>
        <begin position="124"/>
        <end position="135"/>
    </location>
</feature>
<sequence>MNSPERSEPGSGELSTYFSELEEIKRTSTIITTEITNGDSSSLERSFERLESRESCTSEGEAEVLWLHEIGLENLAVASKKGRGLDNELWENATSTLTKSQAAAVRKRVDRVNETYKQRLLAARDAKTRKPDVRDIFPPQDPRTERSSVSSADGYPTGRKGSKRRKSRTLPDPRHADRESIVKNHKEMSSGVADLDTGVKILSFTHTEPIEVPSCKEHEVKVSMRAQTPDSTLDLHGGDEVFLRQEDLFKNLATTLPNITIAKDAQGTTPVEFLSGKDVDKVRKIALIELTAMFDRMGIEFEPVRKSTKRRVKENGVFGVPLRNLIAHDRMWSPETTTPLFLQKLIGYLEVHGLHEEGVLRVPGSSARIKQLREEIERDFYDGKFSFDDLRINDAVGLLKQFLREMPTPILTFEYVNAFAMVEKIKDRKKQLQCLNLLVLVLPDTHRATLKLLLSYLSRIVSCESQNKMSLNNVAMIMAPNLFSGRAISRKKSPDYSELHIAAGTSNIMRMLVKYHNILWVVPFRMLEQVRKMYEVDMKRSRDSKSVMTLFKRSKDKRSGIFEEVAEGIIRIQTPGSVEKVLTTIQLSERTTAGDIVAKFTEDTPFMSIEPAPLKRNSLRRRSRKKSIQRNSSFDMCSNITSSRAPKFYLYEVGGCIGERCLDPETNMMALVRVNPTAEWIIRCRPT</sequence>
<dbReference type="EnsemblMetazoa" id="XM_030974413">
    <property type="protein sequence ID" value="XP_030830273"/>
    <property type="gene ID" value="LOC575143"/>
</dbReference>
<accession>A0A7M7N446</accession>
<reference evidence="5" key="2">
    <citation type="submission" date="2021-01" db="UniProtKB">
        <authorList>
            <consortium name="EnsemblMetazoa"/>
        </authorList>
    </citation>
    <scope>IDENTIFICATION</scope>
</reference>
<evidence type="ECO:0000313" key="6">
    <source>
        <dbReference type="Proteomes" id="UP000007110"/>
    </source>
</evidence>
<dbReference type="OMA" id="FIRIHAP"/>
<dbReference type="GO" id="GO:0051056">
    <property type="term" value="P:regulation of small GTPase mediated signal transduction"/>
    <property type="evidence" value="ECO:0000318"/>
    <property type="project" value="GO_Central"/>
</dbReference>
<dbReference type="InterPro" id="IPR000198">
    <property type="entry name" value="RhoGAP_dom"/>
</dbReference>
<evidence type="ECO:0000256" key="3">
    <source>
        <dbReference type="SAM" id="MobiDB-lite"/>
    </source>
</evidence>
<keyword evidence="1" id="KW-0343">GTPase activation</keyword>
<protein>
    <recommendedName>
        <fullName evidence="4">Rho-GAP domain-containing protein</fullName>
    </recommendedName>
</protein>
<dbReference type="GO" id="GO:0030833">
    <property type="term" value="P:regulation of actin filament polymerization"/>
    <property type="evidence" value="ECO:0000318"/>
    <property type="project" value="GO_Central"/>
</dbReference>
<feature type="domain" description="Rho-GAP" evidence="4">
    <location>
        <begin position="320"/>
        <end position="520"/>
    </location>
</feature>
<comment type="function">
    <text evidence="2">GTPase activator for the Rho-type GTPases by converting them to an inactive GDP-bound state.</text>
</comment>
<dbReference type="Pfam" id="PF25442">
    <property type="entry name" value="Ubiquitin_RHG40_C"/>
    <property type="match status" value="1"/>
</dbReference>
<dbReference type="SMART" id="SM00324">
    <property type="entry name" value="RhoGAP"/>
    <property type="match status" value="1"/>
</dbReference>
<dbReference type="Proteomes" id="UP000007110">
    <property type="component" value="Unassembled WGS sequence"/>
</dbReference>
<dbReference type="Gene3D" id="1.10.555.10">
    <property type="entry name" value="Rho GTPase activation protein"/>
    <property type="match status" value="1"/>
</dbReference>
<dbReference type="EnsemblMetazoa" id="XM_030974414">
    <property type="protein sequence ID" value="XP_030830274"/>
    <property type="gene ID" value="LOC575143"/>
</dbReference>
<evidence type="ECO:0000256" key="1">
    <source>
        <dbReference type="ARBA" id="ARBA00022468"/>
    </source>
</evidence>
<dbReference type="PANTHER" id="PTHR14963:SF1">
    <property type="entry name" value="RHO GTPASE-ACTIVATING PROTEIN CONUNDRUM"/>
    <property type="match status" value="1"/>
</dbReference>
<dbReference type="GeneID" id="575143"/>
<dbReference type="PROSITE" id="PS50238">
    <property type="entry name" value="RHOGAP"/>
    <property type="match status" value="1"/>
</dbReference>
<dbReference type="PANTHER" id="PTHR14963">
    <property type="entry name" value="RHO GTPASE ACTIVATING PROTEIN 18,19-RELATED"/>
    <property type="match status" value="1"/>
</dbReference>
<dbReference type="FunFam" id="1.10.555.10:FF:000018">
    <property type="entry name" value="Rho GTPase activating protein 28"/>
    <property type="match status" value="1"/>
</dbReference>
<dbReference type="RefSeq" id="XP_030830273.1">
    <property type="nucleotide sequence ID" value="XM_030974413.1"/>
</dbReference>
<evidence type="ECO:0000313" key="5">
    <source>
        <dbReference type="EnsemblMetazoa" id="XP_030830274"/>
    </source>
</evidence>
<dbReference type="Pfam" id="PF00620">
    <property type="entry name" value="RhoGAP"/>
    <property type="match status" value="1"/>
</dbReference>
<feature type="region of interest" description="Disordered" evidence="3">
    <location>
        <begin position="124"/>
        <end position="189"/>
    </location>
</feature>
<name>A0A7M7N446_STRPU</name>
<dbReference type="GO" id="GO:0005737">
    <property type="term" value="C:cytoplasm"/>
    <property type="evidence" value="ECO:0000318"/>
    <property type="project" value="GO_Central"/>
</dbReference>
<proteinExistence type="predicted"/>
<feature type="compositionally biased region" description="Basic and acidic residues" evidence="3">
    <location>
        <begin position="169"/>
        <end position="188"/>
    </location>
</feature>
<dbReference type="OrthoDB" id="27680at2759"/>
<dbReference type="InterPro" id="IPR008936">
    <property type="entry name" value="Rho_GTPase_activation_prot"/>
</dbReference>